<evidence type="ECO:0000256" key="1">
    <source>
        <dbReference type="PROSITE-ProRule" id="PRU00285"/>
    </source>
</evidence>
<dbReference type="PROSITE" id="PS01031">
    <property type="entry name" value="SHSP"/>
    <property type="match status" value="1"/>
</dbReference>
<dbReference type="STRING" id="342002.BST15_06545"/>
<comment type="caution">
    <text evidence="4">The sequence shown here is derived from an EMBL/GenBank/DDBJ whole genome shotgun (WGS) entry which is preliminary data.</text>
</comment>
<dbReference type="RefSeq" id="WP_046188669.1">
    <property type="nucleotide sequence ID" value="NZ_JACKUJ010000049.1"/>
</dbReference>
<dbReference type="OrthoDB" id="3855217at2"/>
<dbReference type="InterPro" id="IPR031107">
    <property type="entry name" value="Small_HSP"/>
</dbReference>
<dbReference type="Proteomes" id="UP000192327">
    <property type="component" value="Unassembled WGS sequence"/>
</dbReference>
<dbReference type="PATRIC" id="fig|342002.3.peg.1185"/>
<dbReference type="Pfam" id="PF00011">
    <property type="entry name" value="HSP20"/>
    <property type="match status" value="1"/>
</dbReference>
<sequence>MSTLTLWQRPLKPAFDTERWVRDFFGPATASDWRGVPTPGELHPAAEIIKDGDDAVIRLELPGIDVDKDVAVELDGGRLVVHGERRDEHADTEAGTQRTLREVRYGAFRRSFAVPAHVTGESVSASYDAGVLTVRVAGVYAGSQPQRIAITK</sequence>
<gene>
    <name evidence="5" type="ORF">BST15_06545</name>
    <name evidence="4" type="ORF">WR43_05990</name>
</gene>
<dbReference type="EMBL" id="LASW01000016">
    <property type="protein sequence ID" value="KKC00218.1"/>
    <property type="molecule type" value="Genomic_DNA"/>
</dbReference>
<comment type="similarity">
    <text evidence="1 2">Belongs to the small heat shock protein (HSP20) family.</text>
</comment>
<dbReference type="InterPro" id="IPR002068">
    <property type="entry name" value="A-crystallin/Hsp20_dom"/>
</dbReference>
<reference evidence="4" key="2">
    <citation type="submission" date="2015-04" db="EMBL/GenBank/DDBJ databases">
        <title>Genome sequence of Mycobacterium arupense strain GUC1.</title>
        <authorList>
            <person name="Greninger A.L."/>
            <person name="Cunningham G."/>
            <person name="Chiu C.Y."/>
            <person name="Miller S."/>
        </authorList>
    </citation>
    <scope>NUCLEOTIDE SEQUENCE</scope>
    <source>
        <strain evidence="4">GUC1</strain>
    </source>
</reference>
<feature type="domain" description="SHSP" evidence="3">
    <location>
        <begin position="37"/>
        <end position="152"/>
    </location>
</feature>
<proteinExistence type="inferred from homology"/>
<evidence type="ECO:0000313" key="6">
    <source>
        <dbReference type="Proteomes" id="UP000034416"/>
    </source>
</evidence>
<evidence type="ECO:0000313" key="5">
    <source>
        <dbReference type="EMBL" id="OQZ99915.1"/>
    </source>
</evidence>
<evidence type="ECO:0000313" key="4">
    <source>
        <dbReference type="EMBL" id="KKC00218.1"/>
    </source>
</evidence>
<dbReference type="AlphaFoldDB" id="A0A0F5N1U1"/>
<dbReference type="EMBL" id="MVHH01000009">
    <property type="protein sequence ID" value="OQZ99915.1"/>
    <property type="molecule type" value="Genomic_DNA"/>
</dbReference>
<dbReference type="Proteomes" id="UP000034416">
    <property type="component" value="Unassembled WGS sequence"/>
</dbReference>
<evidence type="ECO:0000256" key="2">
    <source>
        <dbReference type="RuleBase" id="RU003616"/>
    </source>
</evidence>
<reference evidence="5 7" key="3">
    <citation type="submission" date="2016-12" db="EMBL/GenBank/DDBJ databases">
        <title>The new phylogeny of genus Mycobacterium.</title>
        <authorList>
            <person name="Tortoli E."/>
            <person name="Trovato A."/>
            <person name="Cirillo D.M."/>
        </authorList>
    </citation>
    <scope>NUCLEOTIDE SEQUENCE [LARGE SCALE GENOMIC DNA]</scope>
    <source>
        <strain evidence="5 7">DSM 44942</strain>
    </source>
</reference>
<organism evidence="4 6">
    <name type="scientific">Mycolicibacter arupensis</name>
    <dbReference type="NCBI Taxonomy" id="342002"/>
    <lineage>
        <taxon>Bacteria</taxon>
        <taxon>Bacillati</taxon>
        <taxon>Actinomycetota</taxon>
        <taxon>Actinomycetes</taxon>
        <taxon>Mycobacteriales</taxon>
        <taxon>Mycobacteriaceae</taxon>
        <taxon>Mycolicibacter</taxon>
    </lineage>
</organism>
<evidence type="ECO:0000259" key="3">
    <source>
        <dbReference type="PROSITE" id="PS01031"/>
    </source>
</evidence>
<dbReference type="SUPFAM" id="SSF49764">
    <property type="entry name" value="HSP20-like chaperones"/>
    <property type="match status" value="1"/>
</dbReference>
<keyword evidence="7" id="KW-1185">Reference proteome</keyword>
<dbReference type="InterPro" id="IPR008978">
    <property type="entry name" value="HSP20-like_chaperone"/>
</dbReference>
<reference evidence="6" key="1">
    <citation type="submission" date="2015-04" db="EMBL/GenBank/DDBJ databases">
        <title>Genome sequence of Mycobacterium arupense GUC1.</title>
        <authorList>
            <person name="Greninger A.L."/>
            <person name="Cunningham G."/>
            <person name="Chiu C.Y."/>
            <person name="Miller S."/>
        </authorList>
    </citation>
    <scope>NUCLEOTIDE SEQUENCE [LARGE SCALE GENOMIC DNA]</scope>
    <source>
        <strain evidence="6">GUC1</strain>
    </source>
</reference>
<dbReference type="CDD" id="cd06464">
    <property type="entry name" value="ACD_sHsps-like"/>
    <property type="match status" value="1"/>
</dbReference>
<evidence type="ECO:0000313" key="7">
    <source>
        <dbReference type="Proteomes" id="UP000192327"/>
    </source>
</evidence>
<protein>
    <submittedName>
        <fullName evidence="4">Heat-shock protein Hsp20</fullName>
    </submittedName>
</protein>
<name>A0A0F5N1U1_9MYCO</name>
<dbReference type="PANTHER" id="PTHR11527">
    <property type="entry name" value="HEAT-SHOCK PROTEIN 20 FAMILY MEMBER"/>
    <property type="match status" value="1"/>
</dbReference>
<accession>A0A0F5N1U1</accession>
<dbReference type="Gene3D" id="2.60.40.790">
    <property type="match status" value="1"/>
</dbReference>